<reference evidence="2 3" key="1">
    <citation type="journal article" date="2019" name="Environ. Microbiol.">
        <title>At the nexus of three kingdoms: the genome of the mycorrhizal fungus Gigaspora margarita provides insights into plant, endobacterial and fungal interactions.</title>
        <authorList>
            <person name="Venice F."/>
            <person name="Ghignone S."/>
            <person name="Salvioli di Fossalunga A."/>
            <person name="Amselem J."/>
            <person name="Novero M."/>
            <person name="Xianan X."/>
            <person name="Sedzielewska Toro K."/>
            <person name="Morin E."/>
            <person name="Lipzen A."/>
            <person name="Grigoriev I.V."/>
            <person name="Henrissat B."/>
            <person name="Martin F.M."/>
            <person name="Bonfante P."/>
        </authorList>
    </citation>
    <scope>NUCLEOTIDE SEQUENCE [LARGE SCALE GENOMIC DNA]</scope>
    <source>
        <strain evidence="2 3">BEG34</strain>
    </source>
</reference>
<keyword evidence="3" id="KW-1185">Reference proteome</keyword>
<protein>
    <submittedName>
        <fullName evidence="2">MATA-HMG</fullName>
    </submittedName>
</protein>
<dbReference type="EMBL" id="WTPW01000475">
    <property type="protein sequence ID" value="KAF0507836.1"/>
    <property type="molecule type" value="Genomic_DNA"/>
</dbReference>
<dbReference type="Proteomes" id="UP000439903">
    <property type="component" value="Unassembled WGS sequence"/>
</dbReference>
<evidence type="ECO:0000259" key="1">
    <source>
        <dbReference type="SMART" id="SM00398"/>
    </source>
</evidence>
<proteinExistence type="predicted"/>
<gene>
    <name evidence="2" type="ORF">F8M41_018913</name>
</gene>
<feature type="domain" description="HMG box" evidence="1">
    <location>
        <begin position="26"/>
        <end position="96"/>
    </location>
</feature>
<accession>A0A8H4AKY1</accession>
<dbReference type="Gene3D" id="1.10.30.10">
    <property type="entry name" value="High mobility group box domain"/>
    <property type="match status" value="1"/>
</dbReference>
<dbReference type="SUPFAM" id="SSF47095">
    <property type="entry name" value="HMG-box"/>
    <property type="match status" value="1"/>
</dbReference>
<sequence length="115" mass="13526">MWELKNMEILISKVNDPIRADLETPENLGNMNAYVLFRRDFIARMKQQGMKMSIGDVSRLASGEWNKQPANVHRYFEILENLAKDKHKEIYPAFRYSPKKKLARLCSGTFNILEY</sequence>
<dbReference type="OrthoDB" id="6247875at2759"/>
<dbReference type="SMART" id="SM00398">
    <property type="entry name" value="HMG"/>
    <property type="match status" value="1"/>
</dbReference>
<dbReference type="Pfam" id="PF00505">
    <property type="entry name" value="HMG_box"/>
    <property type="match status" value="1"/>
</dbReference>
<name>A0A8H4AKY1_GIGMA</name>
<evidence type="ECO:0000313" key="3">
    <source>
        <dbReference type="Proteomes" id="UP000439903"/>
    </source>
</evidence>
<dbReference type="InterPro" id="IPR009071">
    <property type="entry name" value="HMG_box_dom"/>
</dbReference>
<dbReference type="AlphaFoldDB" id="A0A8H4AKY1"/>
<comment type="caution">
    <text evidence="2">The sequence shown here is derived from an EMBL/GenBank/DDBJ whole genome shotgun (WGS) entry which is preliminary data.</text>
</comment>
<dbReference type="InterPro" id="IPR036910">
    <property type="entry name" value="HMG_box_dom_sf"/>
</dbReference>
<evidence type="ECO:0000313" key="2">
    <source>
        <dbReference type="EMBL" id="KAF0507836.1"/>
    </source>
</evidence>
<organism evidence="2 3">
    <name type="scientific">Gigaspora margarita</name>
    <dbReference type="NCBI Taxonomy" id="4874"/>
    <lineage>
        <taxon>Eukaryota</taxon>
        <taxon>Fungi</taxon>
        <taxon>Fungi incertae sedis</taxon>
        <taxon>Mucoromycota</taxon>
        <taxon>Glomeromycotina</taxon>
        <taxon>Glomeromycetes</taxon>
        <taxon>Diversisporales</taxon>
        <taxon>Gigasporaceae</taxon>
        <taxon>Gigaspora</taxon>
    </lineage>
</organism>